<feature type="region of interest" description="Disordered" evidence="7">
    <location>
        <begin position="562"/>
        <end position="592"/>
    </location>
</feature>
<dbReference type="GO" id="GO:0042393">
    <property type="term" value="F:histone binding"/>
    <property type="evidence" value="ECO:0007669"/>
    <property type="project" value="InterPro"/>
</dbReference>
<evidence type="ECO:0000256" key="4">
    <source>
        <dbReference type="ARBA" id="ARBA00022806"/>
    </source>
</evidence>
<feature type="compositionally biased region" description="Basic and acidic residues" evidence="7">
    <location>
        <begin position="3197"/>
        <end position="3207"/>
    </location>
</feature>
<feature type="compositionally biased region" description="Basic and acidic residues" evidence="7">
    <location>
        <begin position="3297"/>
        <end position="3311"/>
    </location>
</feature>
<feature type="compositionally biased region" description="Basic and acidic residues" evidence="7">
    <location>
        <begin position="2977"/>
        <end position="2988"/>
    </location>
</feature>
<dbReference type="InterPro" id="IPR001650">
    <property type="entry name" value="Helicase_C-like"/>
</dbReference>
<evidence type="ECO:0000259" key="10">
    <source>
        <dbReference type="PROSITE" id="PS51204"/>
    </source>
</evidence>
<feature type="region of interest" description="Disordered" evidence="7">
    <location>
        <begin position="2801"/>
        <end position="3128"/>
    </location>
</feature>
<evidence type="ECO:0000256" key="3">
    <source>
        <dbReference type="ARBA" id="ARBA00022801"/>
    </source>
</evidence>
<feature type="region of interest" description="Disordered" evidence="7">
    <location>
        <begin position="2208"/>
        <end position="2256"/>
    </location>
</feature>
<dbReference type="GO" id="GO:0005634">
    <property type="term" value="C:nucleus"/>
    <property type="evidence" value="ECO:0007669"/>
    <property type="project" value="UniProtKB-SubCell"/>
</dbReference>
<feature type="region of interest" description="Disordered" evidence="7">
    <location>
        <begin position="2342"/>
        <end position="2490"/>
    </location>
</feature>
<feature type="compositionally biased region" description="Basic and acidic residues" evidence="7">
    <location>
        <begin position="521"/>
        <end position="543"/>
    </location>
</feature>
<feature type="compositionally biased region" description="Polar residues" evidence="7">
    <location>
        <begin position="2450"/>
        <end position="2481"/>
    </location>
</feature>
<dbReference type="PROSITE" id="PS51194">
    <property type="entry name" value="HELICASE_CTER"/>
    <property type="match status" value="1"/>
</dbReference>
<keyword evidence="5" id="KW-0067">ATP-binding</keyword>
<feature type="domain" description="HSA" evidence="10">
    <location>
        <begin position="790"/>
        <end position="864"/>
    </location>
</feature>
<feature type="compositionally biased region" description="Basic and acidic residues" evidence="7">
    <location>
        <begin position="3685"/>
        <end position="3708"/>
    </location>
</feature>
<dbReference type="PANTHER" id="PTHR10799">
    <property type="entry name" value="SNF2/RAD54 HELICASE FAMILY"/>
    <property type="match status" value="1"/>
</dbReference>
<feature type="region of interest" description="Disordered" evidence="7">
    <location>
        <begin position="1553"/>
        <end position="1574"/>
    </location>
</feature>
<feature type="compositionally biased region" description="Polar residues" evidence="7">
    <location>
        <begin position="1726"/>
        <end position="1737"/>
    </location>
</feature>
<feature type="region of interest" description="Disordered" evidence="7">
    <location>
        <begin position="355"/>
        <end position="419"/>
    </location>
</feature>
<feature type="compositionally biased region" description="Acidic residues" evidence="7">
    <location>
        <begin position="3719"/>
        <end position="3732"/>
    </location>
</feature>
<dbReference type="GO" id="GO:0006355">
    <property type="term" value="P:regulation of DNA-templated transcription"/>
    <property type="evidence" value="ECO:0007669"/>
    <property type="project" value="InterPro"/>
</dbReference>
<feature type="compositionally biased region" description="Basic and acidic residues" evidence="7">
    <location>
        <begin position="187"/>
        <end position="205"/>
    </location>
</feature>
<dbReference type="InterPro" id="IPR014012">
    <property type="entry name" value="HSA_dom"/>
</dbReference>
<dbReference type="InterPro" id="IPR049730">
    <property type="entry name" value="SNF2/RAD54-like_C"/>
</dbReference>
<feature type="region of interest" description="Disordered" evidence="7">
    <location>
        <begin position="1630"/>
        <end position="1777"/>
    </location>
</feature>
<feature type="compositionally biased region" description="Basic and acidic residues" evidence="7">
    <location>
        <begin position="629"/>
        <end position="644"/>
    </location>
</feature>
<feature type="compositionally biased region" description="Low complexity" evidence="7">
    <location>
        <begin position="3857"/>
        <end position="3869"/>
    </location>
</feature>
<feature type="compositionally biased region" description="Basic and acidic residues" evidence="7">
    <location>
        <begin position="2566"/>
        <end position="2584"/>
    </location>
</feature>
<feature type="compositionally biased region" description="Polar residues" evidence="7">
    <location>
        <begin position="219"/>
        <end position="228"/>
    </location>
</feature>
<dbReference type="SMART" id="SM00487">
    <property type="entry name" value="DEXDc"/>
    <property type="match status" value="1"/>
</dbReference>
<dbReference type="Pfam" id="PF14619">
    <property type="entry name" value="SnAC"/>
    <property type="match status" value="1"/>
</dbReference>
<feature type="compositionally biased region" description="Polar residues" evidence="7">
    <location>
        <begin position="236"/>
        <end position="246"/>
    </location>
</feature>
<evidence type="ECO:0000256" key="2">
    <source>
        <dbReference type="ARBA" id="ARBA00022741"/>
    </source>
</evidence>
<gene>
    <name evidence="11" type="ORF">LTRI10_LOCUS52580</name>
</gene>
<feature type="compositionally biased region" description="Basic and acidic residues" evidence="7">
    <location>
        <begin position="3446"/>
        <end position="3488"/>
    </location>
</feature>
<dbReference type="InterPro" id="IPR027417">
    <property type="entry name" value="P-loop_NTPase"/>
</dbReference>
<feature type="region of interest" description="Disordered" evidence="7">
    <location>
        <begin position="617"/>
        <end position="677"/>
    </location>
</feature>
<feature type="compositionally biased region" description="Polar residues" evidence="7">
    <location>
        <begin position="1830"/>
        <end position="1843"/>
    </location>
</feature>
<feature type="compositionally biased region" description="Polar residues" evidence="7">
    <location>
        <begin position="1955"/>
        <end position="1973"/>
    </location>
</feature>
<feature type="compositionally biased region" description="Polar residues" evidence="7">
    <location>
        <begin position="385"/>
        <end position="417"/>
    </location>
</feature>
<evidence type="ECO:0000256" key="7">
    <source>
        <dbReference type="SAM" id="MobiDB-lite"/>
    </source>
</evidence>
<name>A0AAV2GS91_9ROSI</name>
<keyword evidence="4" id="KW-0347">Helicase</keyword>
<feature type="compositionally biased region" description="Basic and acidic residues" evidence="7">
    <location>
        <begin position="2409"/>
        <end position="2428"/>
    </location>
</feature>
<feature type="compositionally biased region" description="Polar residues" evidence="7">
    <location>
        <begin position="2239"/>
        <end position="2256"/>
    </location>
</feature>
<feature type="compositionally biased region" description="Basic and acidic residues" evidence="7">
    <location>
        <begin position="3392"/>
        <end position="3407"/>
    </location>
</feature>
<dbReference type="FunFam" id="3.40.50.10810:FF:000016">
    <property type="entry name" value="Chromatin structure-remodeling complex protein SYD"/>
    <property type="match status" value="1"/>
</dbReference>
<dbReference type="GO" id="GO:0004386">
    <property type="term" value="F:helicase activity"/>
    <property type="evidence" value="ECO:0007669"/>
    <property type="project" value="UniProtKB-KW"/>
</dbReference>
<dbReference type="InterPro" id="IPR000330">
    <property type="entry name" value="SNF2_N"/>
</dbReference>
<feature type="compositionally biased region" description="Basic and acidic residues" evidence="7">
    <location>
        <begin position="2813"/>
        <end position="2832"/>
    </location>
</feature>
<feature type="compositionally biased region" description="Basic and acidic residues" evidence="7">
    <location>
        <begin position="2619"/>
        <end position="2633"/>
    </location>
</feature>
<feature type="compositionally biased region" description="Basic and acidic residues" evidence="7">
    <location>
        <begin position="3236"/>
        <end position="3251"/>
    </location>
</feature>
<feature type="compositionally biased region" description="Acidic residues" evidence="7">
    <location>
        <begin position="3489"/>
        <end position="3498"/>
    </location>
</feature>
<dbReference type="Gene3D" id="3.40.50.10810">
    <property type="entry name" value="Tandem AAA-ATPase domain"/>
    <property type="match status" value="1"/>
</dbReference>
<dbReference type="CDD" id="cd18793">
    <property type="entry name" value="SF2_C_SNF"/>
    <property type="match status" value="1"/>
</dbReference>
<dbReference type="SMART" id="SM00490">
    <property type="entry name" value="HELICc"/>
    <property type="match status" value="1"/>
</dbReference>
<evidence type="ECO:0000259" key="9">
    <source>
        <dbReference type="PROSITE" id="PS51194"/>
    </source>
</evidence>
<dbReference type="EMBL" id="OZ034822">
    <property type="protein sequence ID" value="CAL1413341.1"/>
    <property type="molecule type" value="Genomic_DNA"/>
</dbReference>
<accession>A0AAV2GS91</accession>
<evidence type="ECO:0008006" key="13">
    <source>
        <dbReference type="Google" id="ProtNLM"/>
    </source>
</evidence>
<feature type="compositionally biased region" description="Basic and acidic residues" evidence="7">
    <location>
        <begin position="3026"/>
        <end position="3037"/>
    </location>
</feature>
<feature type="region of interest" description="Disordered" evidence="7">
    <location>
        <begin position="120"/>
        <end position="257"/>
    </location>
</feature>
<evidence type="ECO:0000256" key="1">
    <source>
        <dbReference type="ARBA" id="ARBA00004123"/>
    </source>
</evidence>
<evidence type="ECO:0000313" key="12">
    <source>
        <dbReference type="Proteomes" id="UP001497516"/>
    </source>
</evidence>
<feature type="compositionally biased region" description="Acidic residues" evidence="7">
    <location>
        <begin position="3516"/>
        <end position="3533"/>
    </location>
</feature>
<dbReference type="InterPro" id="IPR029295">
    <property type="entry name" value="SnAC"/>
</dbReference>
<dbReference type="PROSITE" id="PS00354">
    <property type="entry name" value="HMGI_Y"/>
    <property type="match status" value="1"/>
</dbReference>
<dbReference type="InterPro" id="IPR038718">
    <property type="entry name" value="SNF2-like_sf"/>
</dbReference>
<feature type="compositionally biased region" description="Low complexity" evidence="7">
    <location>
        <begin position="1630"/>
        <end position="1640"/>
    </location>
</feature>
<feature type="compositionally biased region" description="Basic and acidic residues" evidence="7">
    <location>
        <begin position="3063"/>
        <end position="3084"/>
    </location>
</feature>
<dbReference type="PROSITE" id="PS51192">
    <property type="entry name" value="HELICASE_ATP_BIND_1"/>
    <property type="match status" value="1"/>
</dbReference>
<feature type="compositionally biased region" description="Basic and acidic residues" evidence="7">
    <location>
        <begin position="3753"/>
        <end position="3776"/>
    </location>
</feature>
<feature type="compositionally biased region" description="Polar residues" evidence="7">
    <location>
        <begin position="2908"/>
        <end position="2917"/>
    </location>
</feature>
<dbReference type="Proteomes" id="UP001497516">
    <property type="component" value="Chromosome 9"/>
</dbReference>
<dbReference type="SUPFAM" id="SSF52540">
    <property type="entry name" value="P-loop containing nucleoside triphosphate hydrolases"/>
    <property type="match status" value="2"/>
</dbReference>
<feature type="compositionally biased region" description="Basic and acidic residues" evidence="7">
    <location>
        <begin position="3550"/>
        <end position="3674"/>
    </location>
</feature>
<comment type="subcellular location">
    <subcellularLocation>
        <location evidence="1">Nucleus</location>
    </subcellularLocation>
</comment>
<feature type="compositionally biased region" description="Polar residues" evidence="7">
    <location>
        <begin position="137"/>
        <end position="164"/>
    </location>
</feature>
<keyword evidence="12" id="KW-1185">Reference proteome</keyword>
<feature type="compositionally biased region" description="Basic and acidic residues" evidence="7">
    <location>
        <begin position="2214"/>
        <end position="2223"/>
    </location>
</feature>
<keyword evidence="3" id="KW-0378">Hydrolase</keyword>
<proteinExistence type="predicted"/>
<dbReference type="SMART" id="SM01314">
    <property type="entry name" value="SnAC"/>
    <property type="match status" value="1"/>
</dbReference>
<feature type="region of interest" description="Disordered" evidence="7">
    <location>
        <begin position="517"/>
        <end position="543"/>
    </location>
</feature>
<reference evidence="11 12" key="1">
    <citation type="submission" date="2024-04" db="EMBL/GenBank/DDBJ databases">
        <authorList>
            <person name="Fracassetti M."/>
        </authorList>
    </citation>
    <scope>NUCLEOTIDE SEQUENCE [LARGE SCALE GENOMIC DNA]</scope>
</reference>
<dbReference type="InterPro" id="IPR000637">
    <property type="entry name" value="HMGI/Y_DNA-bd_CS"/>
</dbReference>
<protein>
    <recommendedName>
        <fullName evidence="13">Chromatin structure-remodeling complex protein SYD</fullName>
    </recommendedName>
</protein>
<keyword evidence="6" id="KW-0539">Nucleus</keyword>
<evidence type="ECO:0000313" key="11">
    <source>
        <dbReference type="EMBL" id="CAL1413341.1"/>
    </source>
</evidence>
<evidence type="ECO:0000259" key="8">
    <source>
        <dbReference type="PROSITE" id="PS51192"/>
    </source>
</evidence>
<feature type="compositionally biased region" description="Polar residues" evidence="7">
    <location>
        <begin position="1852"/>
        <end position="1861"/>
    </location>
</feature>
<evidence type="ECO:0000256" key="6">
    <source>
        <dbReference type="ARBA" id="ARBA00023242"/>
    </source>
</evidence>
<feature type="region of interest" description="Disordered" evidence="7">
    <location>
        <begin position="3140"/>
        <end position="3878"/>
    </location>
</feature>
<feature type="compositionally biased region" description="Basic and acidic residues" evidence="7">
    <location>
        <begin position="3092"/>
        <end position="3126"/>
    </location>
</feature>
<feature type="compositionally biased region" description="Polar residues" evidence="7">
    <location>
        <begin position="1694"/>
        <end position="1704"/>
    </location>
</feature>
<evidence type="ECO:0000256" key="5">
    <source>
        <dbReference type="ARBA" id="ARBA00022840"/>
    </source>
</evidence>
<feature type="compositionally biased region" description="Basic and acidic residues" evidence="7">
    <location>
        <begin position="3422"/>
        <end position="3435"/>
    </location>
</feature>
<feature type="compositionally biased region" description="Low complexity" evidence="7">
    <location>
        <begin position="1738"/>
        <end position="1756"/>
    </location>
</feature>
<feature type="domain" description="Helicase ATP-binding" evidence="8">
    <location>
        <begin position="983"/>
        <end position="1150"/>
    </location>
</feature>
<feature type="compositionally biased region" description="Basic and acidic residues" evidence="7">
    <location>
        <begin position="2738"/>
        <end position="2752"/>
    </location>
</feature>
<feature type="compositionally biased region" description="Low complexity" evidence="7">
    <location>
        <begin position="2585"/>
        <end position="2597"/>
    </location>
</feature>
<dbReference type="GO" id="GO:0005524">
    <property type="term" value="F:ATP binding"/>
    <property type="evidence" value="ECO:0007669"/>
    <property type="project" value="UniProtKB-KW"/>
</dbReference>
<feature type="region of interest" description="Disordered" evidence="7">
    <location>
        <begin position="2511"/>
        <end position="2784"/>
    </location>
</feature>
<dbReference type="FunFam" id="3.40.50.300:FF:000871">
    <property type="entry name" value="Chromatin structure-remodeling complex protein SYD"/>
    <property type="match status" value="1"/>
</dbReference>
<feature type="compositionally biased region" description="Basic and acidic residues" evidence="7">
    <location>
        <begin position="3844"/>
        <end position="3856"/>
    </location>
</feature>
<feature type="region of interest" description="Disordered" evidence="7">
    <location>
        <begin position="2100"/>
        <end position="2142"/>
    </location>
</feature>
<feature type="compositionally biased region" description="Polar residues" evidence="7">
    <location>
        <begin position="2854"/>
        <end position="2886"/>
    </location>
</feature>
<dbReference type="CDD" id="cd17996">
    <property type="entry name" value="DEXHc_SMARCA2_SMARCA4"/>
    <property type="match status" value="1"/>
</dbReference>
<dbReference type="InterPro" id="IPR014001">
    <property type="entry name" value="Helicase_ATP-bd"/>
</dbReference>
<feature type="compositionally biased region" description="Polar residues" evidence="7">
    <location>
        <begin position="355"/>
        <end position="375"/>
    </location>
</feature>
<dbReference type="GO" id="GO:0016787">
    <property type="term" value="F:hydrolase activity"/>
    <property type="evidence" value="ECO:0007669"/>
    <property type="project" value="UniProtKB-KW"/>
</dbReference>
<feature type="compositionally biased region" description="Polar residues" evidence="7">
    <location>
        <begin position="2353"/>
        <end position="2362"/>
    </location>
</feature>
<keyword evidence="2" id="KW-0547">Nucleotide-binding</keyword>
<feature type="region of interest" description="Disordered" evidence="7">
    <location>
        <begin position="1830"/>
        <end position="1891"/>
    </location>
</feature>
<feature type="compositionally biased region" description="Basic and acidic residues" evidence="7">
    <location>
        <begin position="2775"/>
        <end position="2784"/>
    </location>
</feature>
<feature type="compositionally biased region" description="Basic and acidic residues" evidence="7">
    <location>
        <begin position="3364"/>
        <end position="3379"/>
    </location>
</feature>
<feature type="region of interest" description="Disordered" evidence="7">
    <location>
        <begin position="2019"/>
        <end position="2041"/>
    </location>
</feature>
<dbReference type="Pfam" id="PF00271">
    <property type="entry name" value="Helicase_C"/>
    <property type="match status" value="1"/>
</dbReference>
<feature type="compositionally biased region" description="Basic and acidic residues" evidence="7">
    <location>
        <begin position="3784"/>
        <end position="3798"/>
    </location>
</feature>
<feature type="region of interest" description="Disordered" evidence="7">
    <location>
        <begin position="1926"/>
        <end position="1973"/>
    </location>
</feature>
<sequence>MASPQPSHNVELEAAKFLHKLIQESTDEPAKLAAKLHVILQHMKSSGKEHSMPYQVISRAMETVINQNGLDIESLKSQRLPMTGGSQGGDLAGAQYAGPSHAMADNEVSKVDSLVTNKLPVAPGSTVHDVYQGSGVHRSSQSLDHESPSSLDTRSANSQSQDRVGNQKDGKKATKRKRGDSSLPSESHIDDSQHVDAHSAVDLRKGKANRVDPLGGFSTMGSENSSFSMVPGGSQLEASSGHTSFGQQGGSFPPAHENLSPRMSWNQNKAALDRSQFPRFSGNAVSGGVSGEAILQQSMVPSLVSNSFIKGQGGISVPFGSNAMGELGFSGSAQISGAESHLLGLAGQTAASLSENTTGGHNFQVNRMDETSTPLSVRRVPENDGGSSNILGDPTRFSQATAASRDTGKSPISQGNASPGMPFREQQLRQLRAQCLVFLAFRNGLAPKRLHLEIALGSIINRDEAIRRELVDHKGKSSNEQTNFPGVATSFAWANSARETDKVPPVASTAVRYLDGNSLPKDVDKLKPDEKVGSHSDHSVLVDDGKHLVTRKLDAEKQAQETVGAQSFASNPLQQDDSSNTRGSSPIGSHNEVAQESLPSWGAQHNMALNKKDSAPMQSQNLVNGGISDDAKFPESQTRYHPDGCKVPLIDDSSRNGNHALAEQDDEDNSASVDLPPPRYTMSEKWIMDQQRKKLLVEEKWALKEQKARQRITISFNQLQETVSSSEDTSAKTKSVIELKKLKLLDLQRRLKSEFLNDFFKPVTSDMERLKSYKKHKHGRRIKQLEKYEQKMKEERQKRIRERQKEFFSELEVHREKMEDVFKFKRERLKGFNRYAKEFHKRKERAHREKIDRIQREKINLLKINDVEGYLRMVQDAKSDRVKQLLKETEKYLQKLGSRLQAAKAIGSRFENNMDESRTIAAIENETAFDNEDESDQAKHYLESNEKYYLMAHSIKEGIAEQPTSLKGGKLREYQMNGLRWLVSLYNNHLNGILADEMGLGKTVQVISLICYLMESKNDRGPFLVVVPSSVLPGWESEISFWAPSIHKIVYSGPPEDRRKLFKEKIVHQKFNVLLTTYEYLMNKHDRPKLSKIHWHYIIIDEGHRIKNASCKLNAELKHYQSSHRLLLTGTPLQNNLEELWALLNFLLPNIFNSSEDFSQWFNKPFEGTADNSADEALLSEEENLLIINRLHQVLRPFVLRRLKHKVENELPEKIERLIRCEASAYQKLLMQRVEDNLGAIGSTKARSVHNSVMELRNICNHPYLSQLHSDEVESFMPKHFLPPIIRLCGKLEMLDRLLPKLKATDHRVLFFSTMTRLLDIMEEYLTAKQYRYLRLDGHTSGGDRGALIDMFNKQSSPFFIFLLSIRAGGVGVNLQAADTVIIFDTDWNPQVDLQAQARAHRIGQKRDVLVLRFETVKTVEEQVRAAAEHKLGVANQSITAGFFDNNTSAEDRREYLEALLRESKKEEAAPVLDDDALNDILARSESEIDVFESVDKQRREQETEIWKKLLAGQGTDVPEPLPPMPSRLVSDDDLTSFFEKIKLYDVPKDDEAPSIGTKRKGQSQGLDFQHYGRGKRAREVRSYEEQWTEEEFEKLCQADNPDSPKPKEELVEMNLPKDASVSVSVIANPEPTAAPTEPELLQHVLPPPAREVTITPSKRGRGRPKRSNVTPPELSVPTPAGLVKVDMGLQTGVDGSSSSTLAPNPSPAPNLVSVGTIAPQADAGTASTLQPTIPVTSGQSSQPSLVSPSVPMASRGRGRKSQRGGYTPRGRGRKMGFVSATPESIASHAPVIGEASQNVSNNPVINASGVAASGYPGIAPVIAPVQVSSAAPDQSGSQTTVDTGPVPPAATSLSIPSASTRIKEQSPKAQSGTGIPRRRGRKPSVKVPPDVPVISAAQISHMSLPPSVQVPPAVPVVVDTLGGKAAVAENDQGNDSNESTKGDLGQTPEVTIPAQVSSQHSGEVSQQDEPTSLATMHNAATRSMLSQHSGEVTQQGSSPVRDQTATVFHAATNIKELPVESSSTSKSGDPFRKEGGVHTPSRAFIDRAQNTSAGGKESAVVGPSCESQHGSGVEIGQTIPELVVKSAFVSQPTPALSSVASVFQPDPPQAGRGRGRGRKAAGRTDAPRRRGRKPTVPADSLGVKTMSLRNRQGTEAKEITLAVQETQVANAFVCQDSKQRENTSLGRIQTADVTDVARVMKEIFSESCSSKGKSSDSSKSECKSAGTPVSCMKPSPVTEGQSSGDKIHGSVSSSQEVIPAEGISLDKFVQSVSEVGFKVDKRNLPAVDADSVTNNDSCKVETEVDSSLESAGVDKDTSRSKTNTIVLGIDASSSRVVSVGQSQGVGRHVSSRVISSSTVERASTKKVGSPVQTQGAKRPRISYDSVDVANVSFMRPPESPPDASIEPSEAHGTAEHPEKNSEDKTEASVKSFPESQVEATILIEKHGSEANTSAAKFDDTVSQPEDNSGSIQLDQETGNPESEPAPVFNVEEQQISAEEAMFYESANVKKHCGPSELQPQVDSRLPDDFTSETTNTELSSEDHVGNQLQPRVADPSEQLSLPEDAFAKEQELKSSRDERDHQQSVESLVERSVVSEDVQGSDTNKDRGIGFSGTGRCVSHDRSSSSKSKDSVISEDVQGSDANKDCEVGDSGTARNVSDDYHLSKESFVSEEVQGSDANKDCEVGVSVTGRSVSDGLPSSRESKESVMSEEVLGSDANKDFEAGVSGTGRSFSDELPSSRELKESECKINDEVALGEETMAASPSGSKEGILSPERHDLPSFRELKESECEVYKRVALGEETLATSSSVPKEGTHSPERHLLSSNSREDCIRTLSETGVQGLDPKSPAPEKNVGSTVTEEGLQGPNSSEGGLDTKSSSPETNVDSNLIAEEGLHRPNSTEGELDTESLPSAKNVDSNLAAEEGLQGPNSTEDERMTEVESNVIALTAAKETSSPSPLVEEGKIDDSSSKSPCGEKLAPELEETRNDESGNDVVVAIPNEPDSNDPAMMDGKIDDSSPKSLLGQRLAEELEEPRNEDGNDVVMVSPDDPDSKDPVEEENIDDSSSKSPRDERLAEELEEPRNEGGNDVVKAMPDDPDSKDPVEESIDESRHGEKSMEKLEELRNEEGANVVVAMFDYPNSKDTVMEENIDDSSSKSLHGEKSVAEPTNEEGGNDLLLVTADDLEEGKIDDSSSTSPHGEKLAEKMEEPINEEGGNDLVVSTVDDGKIDGSSCVSPHGEKSAEKLEDPRNEECGNDMVVASAGDPDSYSKSPHGEKSVAEPTNEEGGNDLLLVTVDDLYSKDPLMEEGKIDDSSSNSPHGEKLAEKQKEPRNEEGGNDLVVDNPDSKNTVSEEGKINDSSWASPHGEKSAEKLEEPRNEEGGNDMVVASADDPGSKDPVAEGKIDDSSSKISHGEMPTEELEEPRNDDSNDVVEEKGDIDDSSSKSPHGEKPAGEPRNDDSNDVVEKGKIDDLPSKSQGEKLVEELQEPRDDDSSDVVVEEGKSDDPPSQSPRGENPAEELNEPINDDSNDVVVEEGKIDDSSSKSPHGGKPAEELEEPRNDDSNDAVVEKAGIDDSPSKSPHGEKPAEEPRNDDSNDAVVEKAKIDDSPSESPHGENPAEKLEEPKNDKSNDAVVEKAEIDDSPSKSPHGEKPAEEPRNDDSNDVVVEKAKIDDSPSESPQGENPAEKLEEPKNDNSNDVVVKAKIDDSPSESPRGEMPAEEPEEPGNDDSNDVVVDKAKIDNSPSKSPHSKKPAEEVEEPRKGNSNDLVLEKGKIVDSSSESPHGEKPAEELEKLGNEDSNEVALEKGKTDDSTSKSPRGETSEKATNEKGGNDALVATQADPESKDPMVIDEKTSVSSEEVSFPESAELTEQESVT</sequence>
<feature type="domain" description="Helicase C-terminal" evidence="9">
    <location>
        <begin position="1294"/>
        <end position="1440"/>
    </location>
</feature>
<feature type="compositionally biased region" description="Basic and acidic residues" evidence="7">
    <location>
        <begin position="3318"/>
        <end position="3333"/>
    </location>
</feature>
<feature type="compositionally biased region" description="Basic and acidic residues" evidence="7">
    <location>
        <begin position="3805"/>
        <end position="3833"/>
    </location>
</feature>
<dbReference type="PROSITE" id="PS51204">
    <property type="entry name" value="HSA"/>
    <property type="match status" value="1"/>
</dbReference>
<dbReference type="Pfam" id="PF00176">
    <property type="entry name" value="SNF2-rel_dom"/>
    <property type="match status" value="1"/>
</dbReference>
<organism evidence="11 12">
    <name type="scientific">Linum trigynum</name>
    <dbReference type="NCBI Taxonomy" id="586398"/>
    <lineage>
        <taxon>Eukaryota</taxon>
        <taxon>Viridiplantae</taxon>
        <taxon>Streptophyta</taxon>
        <taxon>Embryophyta</taxon>
        <taxon>Tracheophyta</taxon>
        <taxon>Spermatophyta</taxon>
        <taxon>Magnoliopsida</taxon>
        <taxon>eudicotyledons</taxon>
        <taxon>Gunneridae</taxon>
        <taxon>Pentapetalae</taxon>
        <taxon>rosids</taxon>
        <taxon>fabids</taxon>
        <taxon>Malpighiales</taxon>
        <taxon>Linaceae</taxon>
        <taxon>Linum</taxon>
    </lineage>
</organism>
<dbReference type="Gene3D" id="3.40.50.300">
    <property type="entry name" value="P-loop containing nucleotide triphosphate hydrolases"/>
    <property type="match status" value="1"/>
</dbReference>